<dbReference type="GO" id="GO:0043041">
    <property type="term" value="P:amino acid activation for nonribosomal peptide biosynthetic process"/>
    <property type="evidence" value="ECO:0007669"/>
    <property type="project" value="TreeGrafter"/>
</dbReference>
<keyword evidence="3" id="KW-0175">Coiled coil</keyword>
<dbReference type="GO" id="GO:0044550">
    <property type="term" value="P:secondary metabolite biosynthetic process"/>
    <property type="evidence" value="ECO:0007669"/>
    <property type="project" value="TreeGrafter"/>
</dbReference>
<dbReference type="RefSeq" id="WP_096372094.1">
    <property type="nucleotide sequence ID" value="NZ_AP017624.1"/>
</dbReference>
<gene>
    <name evidence="6" type="ORF">SHTP_4808</name>
</gene>
<name>A0A1B4Y9F4_MYCUL</name>
<feature type="domain" description="NAD-dependent epimerase/dehydratase" evidence="5">
    <location>
        <begin position="1075"/>
        <end position="1251"/>
    </location>
</feature>
<sequence>MTAPEIGCAEAIPLSKSQQKLYNGVLQDNDPALYLIGKRYRFHPLALSNFLVALEASVLNNPVQLCVLQMAATGADYPQLVPRLQFSDLVLVRSAAQGQPDGPGADLEHTWSSGILDRPLVRYTVSTDEGGNVCGLDVHTHHILLDGGATGIIEADLAHFLAASLEPAGVGEMPTLSQGLAKLAAAHLRETAKVAEALRRQADAVQRELTAEAGQDGGAQGASGTSGAAAKGVLQESIALCGPAYDALRALSEAQQVPLNVLVAAAAVAVQAGLWQSTESLLVHAADNRFGDPELNVATCLVNSIAHALRFRPFASVREVVRDLDRGYVKAVRRRWIREEHYRRTYLAINRTSHVQALTLNFIRESCAPGLRPFLSEAPVATEIGPIEGTTVACVLDEQRHTLNLAIWDRADLPERNTGAGVAARIGAALESMAALWDQPIAMTANEWFEVGADGLPCRTETAGRPRPPSAPAWFVDAAPGLRQFLDRRRQVYPWVGWLVCHGVAPGDVLACADDNTDKTVDLLLACHLAGCGCSMCESVDDLSLRAKTIGEHCEGISAHPVDVAAVRLGAVPDHALQERIDQRLDQVARDPLLATKAAYIMPTSGTTGQPKLVRISHGSLAAFCAAIGPSYGWNSQDTILQCAPLTSDISVEEIFGAAVCGAELVRSAAMKTGDLGGLARDIHALGPTVVDLPTAVWHLLCEDGDAVDVIGRSRLRQIVIGGESIRTSTVDKWVNSPALAPISLVSSYGPTEATVVATHLPIVYDGIAAAAHTRLRVGLPMVPNTVFIAFGEVVIAGPLVSDGYLGIDESSFGAVAPGDGSQLRAFATADRVTIDEEGFPVFAGRKDTIVKVAGKRVDTAAVARRISADPTVCDVAVEPHDGRLGVWFETERTREAAEDGATAGRIGLALASLGVPAFFVVAVPSIPRKPNGKVDGARLHTLPQLADAVPRDAEAGESAAGLARVWSCHLGRPLAADSSLLGAGIGSLDLIRILPDTRRYLGRHLSVLELISADTAANLVCDLGSNPAAPATDGWLDAETAAAIERDLVSLGSQCTPQPLGADPPPHDRAAAPIVVLGASGIVGTGFARAVLQRKQAGLACPEIVLASRSKPPEHGPWSALRDLEGIRIEQLGAALDAADLDALIRDTGARSLINCIGNTNVLVPYRGLRAANVELVSTVAQVCAQRDVRLVHLSTFVISADVTAPRITDPRMSPYPYAASKSLAELIVAASSPALDFTIVRLPRVLGEDYQLRESADILVSVVDVCMALRAFPTLTLTEEVTTGRAAAQAILGLLPQFSGAAGLGHGITVVRGAAVQYRELLSGYALDEIDAAEWKHRLDQSDWARRNPQRWSVVDAWVSLGMRLGARSYSQYLAGYPSIPLQVGTVAEIAEPPTALRALLEQGCAQPPRPARA</sequence>
<dbReference type="Gene3D" id="3.30.300.30">
    <property type="match status" value="1"/>
</dbReference>
<dbReference type="InterPro" id="IPR001509">
    <property type="entry name" value="Epimerase_deHydtase"/>
</dbReference>
<dbReference type="SUPFAM" id="SSF56801">
    <property type="entry name" value="Acetyl-CoA synthetase-like"/>
    <property type="match status" value="1"/>
</dbReference>
<dbReference type="GO" id="GO:0031177">
    <property type="term" value="F:phosphopantetheine binding"/>
    <property type="evidence" value="ECO:0007669"/>
    <property type="project" value="TreeGrafter"/>
</dbReference>
<keyword evidence="1" id="KW-0596">Phosphopantetheine</keyword>
<dbReference type="GO" id="GO:0005829">
    <property type="term" value="C:cytosol"/>
    <property type="evidence" value="ECO:0007669"/>
    <property type="project" value="TreeGrafter"/>
</dbReference>
<dbReference type="Pfam" id="PF00501">
    <property type="entry name" value="AMP-binding"/>
    <property type="match status" value="1"/>
</dbReference>
<evidence type="ECO:0000256" key="1">
    <source>
        <dbReference type="ARBA" id="ARBA00022450"/>
    </source>
</evidence>
<dbReference type="PANTHER" id="PTHR45527">
    <property type="entry name" value="NONRIBOSOMAL PEPTIDE SYNTHETASE"/>
    <property type="match status" value="1"/>
</dbReference>
<dbReference type="GeneID" id="93439363"/>
<evidence type="ECO:0000313" key="7">
    <source>
        <dbReference type="Proteomes" id="UP000218067"/>
    </source>
</evidence>
<evidence type="ECO:0000256" key="2">
    <source>
        <dbReference type="ARBA" id="ARBA00022553"/>
    </source>
</evidence>
<evidence type="ECO:0000256" key="3">
    <source>
        <dbReference type="SAM" id="Coils"/>
    </source>
</evidence>
<dbReference type="InterPro" id="IPR045851">
    <property type="entry name" value="AMP-bd_C_sf"/>
</dbReference>
<dbReference type="Gene3D" id="3.40.50.720">
    <property type="entry name" value="NAD(P)-binding Rossmann-like Domain"/>
    <property type="match status" value="1"/>
</dbReference>
<feature type="coiled-coil region" evidence="3">
    <location>
        <begin position="188"/>
        <end position="215"/>
    </location>
</feature>
<dbReference type="SUPFAM" id="SSF52777">
    <property type="entry name" value="CoA-dependent acyltransferases"/>
    <property type="match status" value="2"/>
</dbReference>
<organism evidence="6 7">
    <name type="scientific">Mycobacterium ulcerans subsp. shinshuense</name>
    <dbReference type="NCBI Taxonomy" id="1124626"/>
    <lineage>
        <taxon>Bacteria</taxon>
        <taxon>Bacillati</taxon>
        <taxon>Actinomycetota</taxon>
        <taxon>Actinomycetes</taxon>
        <taxon>Mycobacteriales</taxon>
        <taxon>Mycobacteriaceae</taxon>
        <taxon>Mycobacterium</taxon>
        <taxon>Mycobacterium ulcerans group</taxon>
    </lineage>
</organism>
<evidence type="ECO:0000259" key="4">
    <source>
        <dbReference type="Pfam" id="PF00501"/>
    </source>
</evidence>
<dbReference type="InterPro" id="IPR042099">
    <property type="entry name" value="ANL_N_sf"/>
</dbReference>
<dbReference type="InterPro" id="IPR000873">
    <property type="entry name" value="AMP-dep_synth/lig_dom"/>
</dbReference>
<dbReference type="PROSITE" id="PS00455">
    <property type="entry name" value="AMP_BINDING"/>
    <property type="match status" value="1"/>
</dbReference>
<evidence type="ECO:0000259" key="5">
    <source>
        <dbReference type="Pfam" id="PF01370"/>
    </source>
</evidence>
<dbReference type="Gene3D" id="3.30.559.10">
    <property type="entry name" value="Chloramphenicol acetyltransferase-like domain"/>
    <property type="match status" value="1"/>
</dbReference>
<dbReference type="Pfam" id="PF01370">
    <property type="entry name" value="Epimerase"/>
    <property type="match status" value="1"/>
</dbReference>
<feature type="domain" description="AMP-dependent synthetase/ligase" evidence="4">
    <location>
        <begin position="567"/>
        <end position="806"/>
    </location>
</feature>
<keyword evidence="2" id="KW-0597">Phosphoprotein</keyword>
<dbReference type="EMBL" id="AP017624">
    <property type="protein sequence ID" value="BAV43673.1"/>
    <property type="molecule type" value="Genomic_DNA"/>
</dbReference>
<reference evidence="6 7" key="1">
    <citation type="submission" date="2016-08" db="EMBL/GenBank/DDBJ databases">
        <title>Complete genome sequence of Mycobacterium shinshuense, a subspecies of M. ulcerans.</title>
        <authorList>
            <person name="Yoshida M."/>
            <person name="Ogura Y."/>
            <person name="Hayashi T."/>
            <person name="Hoshino Y."/>
        </authorList>
    </citation>
    <scope>NUCLEOTIDE SEQUENCE [LARGE SCALE GENOMIC DNA]</scope>
    <source>
        <strain evidence="7">ATCC 33728</strain>
    </source>
</reference>
<dbReference type="SUPFAM" id="SSF51735">
    <property type="entry name" value="NAD(P)-binding Rossmann-fold domains"/>
    <property type="match status" value="1"/>
</dbReference>
<dbReference type="Proteomes" id="UP000218067">
    <property type="component" value="Chromosome"/>
</dbReference>
<dbReference type="Gene3D" id="3.30.559.30">
    <property type="entry name" value="Nonribosomal peptide synthetase, condensation domain"/>
    <property type="match status" value="1"/>
</dbReference>
<dbReference type="InterPro" id="IPR020845">
    <property type="entry name" value="AMP-binding_CS"/>
</dbReference>
<proteinExistence type="predicted"/>
<evidence type="ECO:0000313" key="6">
    <source>
        <dbReference type="EMBL" id="BAV43673.1"/>
    </source>
</evidence>
<dbReference type="PANTHER" id="PTHR45527:SF1">
    <property type="entry name" value="FATTY ACID SYNTHASE"/>
    <property type="match status" value="1"/>
</dbReference>
<dbReference type="Gene3D" id="3.40.50.12780">
    <property type="entry name" value="N-terminal domain of ligase-like"/>
    <property type="match status" value="1"/>
</dbReference>
<accession>A0A1B4Y9F4</accession>
<dbReference type="InterPro" id="IPR036291">
    <property type="entry name" value="NAD(P)-bd_dom_sf"/>
</dbReference>
<protein>
    <submittedName>
        <fullName evidence="6">Non-ribosomal peptide synthetase</fullName>
    </submittedName>
</protein>
<dbReference type="InterPro" id="IPR023213">
    <property type="entry name" value="CAT-like_dom_sf"/>
</dbReference>